<name>A0A642E321_BACFG</name>
<evidence type="ECO:0000313" key="3">
    <source>
        <dbReference type="EMBL" id="UVO90036.1"/>
    </source>
</evidence>
<keyword evidence="3" id="KW-0121">Carboxypeptidase</keyword>
<evidence type="ECO:0000313" key="2">
    <source>
        <dbReference type="EMBL" id="KAA4756283.1"/>
    </source>
</evidence>
<evidence type="ECO:0000259" key="1">
    <source>
        <dbReference type="Pfam" id="PF08291"/>
    </source>
</evidence>
<dbReference type="RefSeq" id="WP_005817487.1">
    <property type="nucleotide sequence ID" value="NZ_BAABYZ010000001.1"/>
</dbReference>
<keyword evidence="3" id="KW-0378">Hydrolase</keyword>
<proteinExistence type="predicted"/>
<evidence type="ECO:0000313" key="4">
    <source>
        <dbReference type="Proteomes" id="UP000479773"/>
    </source>
</evidence>
<accession>A0A642E321</accession>
<reference evidence="2 4" key="1">
    <citation type="journal article" date="2019" name="Nat. Med.">
        <title>A library of human gut bacterial isolates paired with longitudinal multiomics data enables mechanistic microbiome research.</title>
        <authorList>
            <person name="Poyet M."/>
            <person name="Groussin M."/>
            <person name="Gibbons S.M."/>
            <person name="Avila-Pacheco J."/>
            <person name="Jiang X."/>
            <person name="Kearney S.M."/>
            <person name="Perrotta A.R."/>
            <person name="Berdy B."/>
            <person name="Zhao S."/>
            <person name="Lieberman T.D."/>
            <person name="Swanson P.K."/>
            <person name="Smith M."/>
            <person name="Roesemann S."/>
            <person name="Alexander J.E."/>
            <person name="Rich S.A."/>
            <person name="Livny J."/>
            <person name="Vlamakis H."/>
            <person name="Clish C."/>
            <person name="Bullock K."/>
            <person name="Deik A."/>
            <person name="Scott J."/>
            <person name="Pierce K.A."/>
            <person name="Xavier R.J."/>
            <person name="Alm E.J."/>
        </authorList>
    </citation>
    <scope>NUCLEOTIDE SEQUENCE [LARGE SCALE GENOMIC DNA]</scope>
    <source>
        <strain evidence="2 4">BIOML-A106</strain>
    </source>
</reference>
<dbReference type="Gene3D" id="3.30.1380.10">
    <property type="match status" value="1"/>
</dbReference>
<dbReference type="InterPro" id="IPR009045">
    <property type="entry name" value="Zn_M74/Hedgehog-like"/>
</dbReference>
<dbReference type="EMBL" id="CP103070">
    <property type="protein sequence ID" value="UVO90036.1"/>
    <property type="molecule type" value="Genomic_DNA"/>
</dbReference>
<dbReference type="AlphaFoldDB" id="A0A642E321"/>
<dbReference type="Proteomes" id="UP001058403">
    <property type="component" value="Chromosome"/>
</dbReference>
<dbReference type="Proteomes" id="UP000479773">
    <property type="component" value="Unassembled WGS sequence"/>
</dbReference>
<reference evidence="3" key="2">
    <citation type="submission" date="2022-08" db="EMBL/GenBank/DDBJ databases">
        <title>Genome Sequencing of Bacteroides fragilis Group Isolates with Nanopore Technology.</title>
        <authorList>
            <person name="Tisza M.J."/>
            <person name="Smith D."/>
            <person name="Dekker J.P."/>
        </authorList>
    </citation>
    <scope>NUCLEOTIDE SEQUENCE</scope>
    <source>
        <strain evidence="3">BFG-49</strain>
    </source>
</reference>
<feature type="domain" description="Peptidase M15A C-terminal" evidence="1">
    <location>
        <begin position="4"/>
        <end position="108"/>
    </location>
</feature>
<dbReference type="EMBL" id="VWEQ01000001">
    <property type="protein sequence ID" value="KAA4756283.1"/>
    <property type="molecule type" value="Genomic_DNA"/>
</dbReference>
<organism evidence="2 4">
    <name type="scientific">Bacteroides fragilis</name>
    <dbReference type="NCBI Taxonomy" id="817"/>
    <lineage>
        <taxon>Bacteria</taxon>
        <taxon>Pseudomonadati</taxon>
        <taxon>Bacteroidota</taxon>
        <taxon>Bacteroidia</taxon>
        <taxon>Bacteroidales</taxon>
        <taxon>Bacteroidaceae</taxon>
        <taxon>Bacteroides</taxon>
    </lineage>
</organism>
<dbReference type="SUPFAM" id="SSF55166">
    <property type="entry name" value="Hedgehog/DD-peptidase"/>
    <property type="match status" value="1"/>
</dbReference>
<gene>
    <name evidence="2" type="ORF">F3B44_00580</name>
    <name evidence="3" type="ORF">NXW39_00065</name>
</gene>
<keyword evidence="3" id="KW-0645">Protease</keyword>
<dbReference type="Pfam" id="PF08291">
    <property type="entry name" value="Peptidase_M15_3"/>
    <property type="match status" value="1"/>
</dbReference>
<dbReference type="InterPro" id="IPR013230">
    <property type="entry name" value="Peptidase_M15A_C"/>
</dbReference>
<dbReference type="GO" id="GO:0004180">
    <property type="term" value="F:carboxypeptidase activity"/>
    <property type="evidence" value="ECO:0007669"/>
    <property type="project" value="UniProtKB-KW"/>
</dbReference>
<sequence length="160" mass="18281">MKYFTIKECTQSSTARARRIDNTPNSEHLAHIRESIETLVDPLREAWAEHCRMAKLGTAGIRISSGYRGPKLNAAVGGSRTSAHCHGYAFDLVPLNGRMIEFKSFCREFMNNRSFDQLISEGENGNAVPRWMHIGYKSPRGEQRRQLLTMRQGKYFPMTK</sequence>
<protein>
    <submittedName>
        <fullName evidence="3">D-Ala-D-Ala carboxypeptidase family metallohydrolase</fullName>
    </submittedName>
    <submittedName>
        <fullName evidence="2">Peptidase M15A</fullName>
    </submittedName>
</protein>